<gene>
    <name evidence="2" type="ORF">FHX73_12347</name>
</gene>
<feature type="compositionally biased region" description="Basic and acidic residues" evidence="1">
    <location>
        <begin position="237"/>
        <end position="250"/>
    </location>
</feature>
<evidence type="ECO:0000313" key="2">
    <source>
        <dbReference type="EMBL" id="TWF91235.1"/>
    </source>
</evidence>
<dbReference type="OrthoDB" id="4774648at2"/>
<sequence>MSRSQPSLADLPGVWRRTLAREADGSTDRVTDTTWVQGASLFADLRRPPGLDELVGRRHLNELDRPQLLALCTQKAFAGTFAQDGDAFSWIRRFDLHPSAPLPDAGTLHWHGDVLVEEGLHEDYLEHWVPVERPSSEPAAALLRDPAEGCTGLLLRTGSWFGYVRDRSAPLPGPTGVPLADQVRGCAHRAAAAELLDFEVSLGRIRSGHWEITRSTLPHRIGAELGPSPSSGADALRIQDSDPQGRSRSRDWQLAWLEGPVRLLAD</sequence>
<protein>
    <submittedName>
        <fullName evidence="2">Uncharacterized protein</fullName>
    </submittedName>
</protein>
<organism evidence="2 3">
    <name type="scientific">Kitasatospora viridis</name>
    <dbReference type="NCBI Taxonomy" id="281105"/>
    <lineage>
        <taxon>Bacteria</taxon>
        <taxon>Bacillati</taxon>
        <taxon>Actinomycetota</taxon>
        <taxon>Actinomycetes</taxon>
        <taxon>Kitasatosporales</taxon>
        <taxon>Streptomycetaceae</taxon>
        <taxon>Kitasatospora</taxon>
    </lineage>
</organism>
<feature type="region of interest" description="Disordered" evidence="1">
    <location>
        <begin position="221"/>
        <end position="250"/>
    </location>
</feature>
<dbReference type="AlphaFoldDB" id="A0A561TVU9"/>
<proteinExistence type="predicted"/>
<evidence type="ECO:0000313" key="3">
    <source>
        <dbReference type="Proteomes" id="UP000317940"/>
    </source>
</evidence>
<keyword evidence="3" id="KW-1185">Reference proteome</keyword>
<name>A0A561TVU9_9ACTN</name>
<dbReference type="EMBL" id="VIWT01000002">
    <property type="protein sequence ID" value="TWF91235.1"/>
    <property type="molecule type" value="Genomic_DNA"/>
</dbReference>
<reference evidence="2 3" key="1">
    <citation type="submission" date="2019-06" db="EMBL/GenBank/DDBJ databases">
        <title>Sequencing the genomes of 1000 actinobacteria strains.</title>
        <authorList>
            <person name="Klenk H.-P."/>
        </authorList>
    </citation>
    <scope>NUCLEOTIDE SEQUENCE [LARGE SCALE GENOMIC DNA]</scope>
    <source>
        <strain evidence="2 3">DSM 44826</strain>
    </source>
</reference>
<evidence type="ECO:0000256" key="1">
    <source>
        <dbReference type="SAM" id="MobiDB-lite"/>
    </source>
</evidence>
<dbReference type="Proteomes" id="UP000317940">
    <property type="component" value="Unassembled WGS sequence"/>
</dbReference>
<accession>A0A561TVU9</accession>
<dbReference type="RefSeq" id="WP_145908849.1">
    <property type="nucleotide sequence ID" value="NZ_BAAAMZ010000033.1"/>
</dbReference>
<comment type="caution">
    <text evidence="2">The sequence shown here is derived from an EMBL/GenBank/DDBJ whole genome shotgun (WGS) entry which is preliminary data.</text>
</comment>